<dbReference type="CDD" id="cd18787">
    <property type="entry name" value="SF2_C_DEAD"/>
    <property type="match status" value="1"/>
</dbReference>
<evidence type="ECO:0000256" key="3">
    <source>
        <dbReference type="ARBA" id="ARBA00004406"/>
    </source>
</evidence>
<gene>
    <name evidence="33" type="ORF">SPHA_59098</name>
</gene>
<dbReference type="GO" id="GO:0016787">
    <property type="term" value="F:hydrolase activity"/>
    <property type="evidence" value="ECO:0007669"/>
    <property type="project" value="UniProtKB-KW"/>
</dbReference>
<keyword evidence="11" id="KW-0378">Hydrolase</keyword>
<dbReference type="PROSITE" id="PS51195">
    <property type="entry name" value="Q_MOTIF"/>
    <property type="match status" value="1"/>
</dbReference>
<dbReference type="FunFam" id="3.40.50.300:FF:000626">
    <property type="entry name" value="probable ATP-dependent RNA helicase DDX47"/>
    <property type="match status" value="1"/>
</dbReference>
<dbReference type="GO" id="GO:0005789">
    <property type="term" value="C:endoplasmic reticulum membrane"/>
    <property type="evidence" value="ECO:0007669"/>
    <property type="project" value="UniProtKB-SubCell"/>
</dbReference>
<dbReference type="GO" id="GO:0007029">
    <property type="term" value="P:endoplasmic reticulum organization"/>
    <property type="evidence" value="ECO:0007669"/>
    <property type="project" value="TreeGrafter"/>
</dbReference>
<dbReference type="InterPro" id="IPR015943">
    <property type="entry name" value="WD40/YVTN_repeat-like_dom_sf"/>
</dbReference>
<dbReference type="Gene3D" id="3.40.50.300">
    <property type="entry name" value="P-loop containing nucleotide triphosphate hydrolases"/>
    <property type="match status" value="2"/>
</dbReference>
<dbReference type="Pfam" id="PF00270">
    <property type="entry name" value="DEAD"/>
    <property type="match status" value="1"/>
</dbReference>
<dbReference type="GO" id="GO:0042254">
    <property type="term" value="P:ribosome biogenesis"/>
    <property type="evidence" value="ECO:0007669"/>
    <property type="project" value="UniProtKB-ARBA"/>
</dbReference>
<dbReference type="FunFam" id="2.130.10.10:FF:000009">
    <property type="entry name" value="Protein transport protein Sec31A isoform A"/>
    <property type="match status" value="1"/>
</dbReference>
<dbReference type="Pfam" id="PF00271">
    <property type="entry name" value="Helicase_C"/>
    <property type="match status" value="1"/>
</dbReference>
<dbReference type="InterPro" id="IPR014014">
    <property type="entry name" value="RNA_helicase_DEAD_Q_motif"/>
</dbReference>
<feature type="region of interest" description="Disordered" evidence="29">
    <location>
        <begin position="1420"/>
        <end position="1449"/>
    </location>
</feature>
<evidence type="ECO:0000256" key="20">
    <source>
        <dbReference type="ARBA" id="ARBA00023329"/>
    </source>
</evidence>
<dbReference type="GO" id="GO:0030127">
    <property type="term" value="C:COPII vesicle coat"/>
    <property type="evidence" value="ECO:0007669"/>
    <property type="project" value="TreeGrafter"/>
</dbReference>
<keyword evidence="17" id="KW-0653">Protein transport</keyword>
<dbReference type="InterPro" id="IPR027417">
    <property type="entry name" value="P-loop_NTPase"/>
</dbReference>
<feature type="domain" description="Helicase C-terminal" evidence="31">
    <location>
        <begin position="237"/>
        <end position="397"/>
    </location>
</feature>
<comment type="catalytic activity">
    <reaction evidence="26">
        <text>ATP + H2O = ADP + phosphate + H(+)</text>
        <dbReference type="Rhea" id="RHEA:13065"/>
        <dbReference type="ChEBI" id="CHEBI:15377"/>
        <dbReference type="ChEBI" id="CHEBI:15378"/>
        <dbReference type="ChEBI" id="CHEBI:30616"/>
        <dbReference type="ChEBI" id="CHEBI:43474"/>
        <dbReference type="ChEBI" id="CHEBI:456216"/>
        <dbReference type="EC" id="3.6.4.13"/>
    </reaction>
</comment>
<evidence type="ECO:0000256" key="17">
    <source>
        <dbReference type="ARBA" id="ARBA00022927"/>
    </source>
</evidence>
<dbReference type="SMART" id="SM00487">
    <property type="entry name" value="DEXDc"/>
    <property type="match status" value="1"/>
</dbReference>
<dbReference type="OrthoDB" id="542917at2759"/>
<dbReference type="GO" id="GO:0003723">
    <property type="term" value="F:RNA binding"/>
    <property type="evidence" value="ECO:0007669"/>
    <property type="project" value="UniProtKB-KW"/>
</dbReference>
<keyword evidence="18" id="KW-0472">Membrane</keyword>
<evidence type="ECO:0000256" key="9">
    <source>
        <dbReference type="ARBA" id="ARBA00022737"/>
    </source>
</evidence>
<keyword evidence="7" id="KW-0963">Cytoplasm</keyword>
<dbReference type="PROSITE" id="PS50082">
    <property type="entry name" value="WD_REPEATS_2"/>
    <property type="match status" value="2"/>
</dbReference>
<evidence type="ECO:0000256" key="19">
    <source>
        <dbReference type="ARBA" id="ARBA00023242"/>
    </source>
</evidence>
<dbReference type="SMART" id="SM00490">
    <property type="entry name" value="HELICc"/>
    <property type="match status" value="1"/>
</dbReference>
<dbReference type="SUPFAM" id="SSF52540">
    <property type="entry name" value="P-loop containing nucleoside triphosphate hydrolases"/>
    <property type="match status" value="1"/>
</dbReference>
<evidence type="ECO:0000256" key="2">
    <source>
        <dbReference type="ARBA" id="ARBA00004180"/>
    </source>
</evidence>
<evidence type="ECO:0000256" key="5">
    <source>
        <dbReference type="ARBA" id="ARBA00012552"/>
    </source>
</evidence>
<evidence type="ECO:0000256" key="6">
    <source>
        <dbReference type="ARBA" id="ARBA00022448"/>
    </source>
</evidence>
<dbReference type="PROSITE" id="PS00678">
    <property type="entry name" value="WD_REPEATS_1"/>
    <property type="match status" value="1"/>
</dbReference>
<feature type="compositionally biased region" description="Polar residues" evidence="29">
    <location>
        <begin position="1106"/>
        <end position="1115"/>
    </location>
</feature>
<dbReference type="EC" id="3.6.4.13" evidence="5"/>
<comment type="similarity">
    <text evidence="21">Belongs to the DEAD box helicase family. DDX47/RRP3 subfamily.</text>
</comment>
<keyword evidence="15" id="KW-0694">RNA-binding</keyword>
<feature type="repeat" description="WD" evidence="27">
    <location>
        <begin position="704"/>
        <end position="737"/>
    </location>
</feature>
<dbReference type="PROSITE" id="PS51194">
    <property type="entry name" value="HELICASE_CTER"/>
    <property type="match status" value="1"/>
</dbReference>
<dbReference type="InterPro" id="IPR036322">
    <property type="entry name" value="WD40_repeat_dom_sf"/>
</dbReference>
<evidence type="ECO:0000256" key="7">
    <source>
        <dbReference type="ARBA" id="ARBA00022490"/>
    </source>
</evidence>
<evidence type="ECO:0000256" key="25">
    <source>
        <dbReference type="ARBA" id="ARBA00043112"/>
    </source>
</evidence>
<dbReference type="InterPro" id="IPR001650">
    <property type="entry name" value="Helicase_C-like"/>
</dbReference>
<keyword evidence="8 27" id="KW-0853">WD repeat</keyword>
<dbReference type="GO" id="GO:0005524">
    <property type="term" value="F:ATP binding"/>
    <property type="evidence" value="ECO:0007669"/>
    <property type="project" value="UniProtKB-KW"/>
</dbReference>
<evidence type="ECO:0000256" key="14">
    <source>
        <dbReference type="ARBA" id="ARBA00022840"/>
    </source>
</evidence>
<dbReference type="CDD" id="cd17954">
    <property type="entry name" value="DEADc_DDX47"/>
    <property type="match status" value="1"/>
</dbReference>
<protein>
    <recommendedName>
        <fullName evidence="23">Protein transport protein Sec31A</fullName>
        <ecNumber evidence="5">3.6.4.13</ecNumber>
    </recommendedName>
    <alternativeName>
        <fullName evidence="25">SEC31-like protein 1</fullName>
    </alternativeName>
    <alternativeName>
        <fullName evidence="24">SEC31-related protein A</fullName>
    </alternativeName>
</protein>
<dbReference type="InterPro" id="IPR011545">
    <property type="entry name" value="DEAD/DEAH_box_helicase_dom"/>
</dbReference>
<dbReference type="GO" id="GO:0005198">
    <property type="term" value="F:structural molecule activity"/>
    <property type="evidence" value="ECO:0007669"/>
    <property type="project" value="TreeGrafter"/>
</dbReference>
<feature type="region of interest" description="Disordered" evidence="29">
    <location>
        <begin position="1656"/>
        <end position="1690"/>
    </location>
</feature>
<evidence type="ECO:0000256" key="29">
    <source>
        <dbReference type="SAM" id="MobiDB-lite"/>
    </source>
</evidence>
<sequence>MAAEEFAFDQQSNVKTETTSNELTTFKSLGIVDVLCETCKQLEWTQPTKIQKEAIPVALAGNDIIGLAETGSGKTGAFAIPILQALLENPQRLFCLVLTPTRELAYQISEQFEALGASISIKCAVIVGGVDMMTQSLMLAKKPHIVIATPGRLVDHLENTKGFNMRSLKCLVMDEADRILNMDFETEIDKILKVIPRERKTYLYSATMTKKVAKLQRAALKNPIRIEVSTKYTTVDKLQQYYLFIPAKFKDVYLTYILNELTGKSCIIFCGTCANTQRITLMLRNLGMNAIPLHGQLSQAKRLASLHKFRSKSNSILLATDVASRGLDIPHVDVVINFDIPMRSKDYIHRVGRTARAGRAGKAITFVTQYDVELFQRIEQLIEKKLPLYKTEEEEVMVLTERVAEAQRYAKIELSDSKLGKKKRSNDQDTEESLGSKYSFLKASVLFQRMKVKEIERTANVAWSPASQYPVYLVAGTAAQQLDATFSTSAALEVYSLNLADNGLGMPLVGSLPSPHRFYKVLWGCHGISTGENPSGVIIAGSENGSVLGYNAAALIGGNEEGPTFRQDKHSGAVKALDFNPFQANLLASGACDSEIYIWDLNKPDTPMSPGSKSMPPEEVTCISWNCQVQHILASTFSARCVVWDLRKNEPIIKVSDSMSGIKSHLISWNPEIATQLCLSSEDDHSPVIQLWDLRYATSPLRVFEKHQRGILSLAWCPQDPDLLLSCGKDNKILCWNPNTTVQGGEVVCEIETSNQWSFDVQWCPRNPGIISSASFDGHVTIHSLMSGESPSPSTNKIAESFNTDPFGNAHPVTRDASTIIPLQKPPKWLRKPVGANFAFGGKLVSFDYTLPSNTPNQGPAAGVQPQSRQVHISQVITETDILARSSQLEEALKSNQLLEFCTMKAENSSNSMEQNVWNFLKTNFENEPRPKFLQLLGYDKNELSQKVVTHINTKTGAIGVSGDGQRPDPVIQTGLGTVPDEKGVVADEQGITNEFGFDGQTGGLETRIEAHGVNAAELAEKMSLLNTTDAVISDTLPSSGQGSPSVDSKTSNSIGEPSEASSMFEDIALQQRNLSGSQSPLIIPTNSGQSGTSGTQSPLVVPAQSGRSGTQSPLVSTQFDASATPLAIPTKAGAEGLLGQALLTGNFEAAVEMCIHENKMAEAILLAVAGGPELLCRTQEKYFSCNKSSLSRLISSIVTRDWNHIIQTCDLQNWKEALAVIITYASPEEFAILCDSLGARLEVDKGGEYSMYASLCYICSGNVQKFVENWQTNSQSTESPLALQDLVEKVMMLRKAVELSQGEVGEIQQGLVAGKLSTYASILAAQGCLDTAMNYLGSSTEKSLSILRDRLYQALGSNLIGIDAPPFPFEKIDILPEGVQPAQSAQQTQPLQSSYPTQQIPAAQPAYAQPQQYPSKQLYQPASKQRQTLQKQQEEQIHQQNVHQTQAISQFRTNTTPSSYFGLNQYPNTNGPPSAPPSTGNIPQTPAYPTHMSSMMAPPSGAPMSKGPLAHKYPAQADPAVTGYGMDTYNQPNVMTPDYSNTYQQQPYYGGTYPSQGIYQPQPTPVQSQQTNAFNSMSTPGAPQPAAVMAVGSLAPSFQETKPHTPWNDPPLLKDKSTSQQQTGWNDPPLVDPKSHQSYDVTGPITAPIYGVPVNNEQPPPGAPVNNYPTIYNPQEHQAPVQPQTPVQPAEPVPEVVKGPLPNEHQVLQDTFDGLVDNCLKAANNAQTKRKLEDVTRKLEALYDKLRDNSLSQNILLGLHQIVQALQKCDYNEGLQIYAHIIGQGNFSEIGSFMPGLKMLMQTANNLKVYIQ</sequence>
<keyword evidence="34" id="KW-1185">Reference proteome</keyword>
<dbReference type="PROSITE" id="PS51192">
    <property type="entry name" value="HELICASE_ATP_BIND_1"/>
    <property type="match status" value="1"/>
</dbReference>
<dbReference type="InterPro" id="IPR014001">
    <property type="entry name" value="Helicase_ATP-bd"/>
</dbReference>
<feature type="region of interest" description="Disordered" evidence="29">
    <location>
        <begin position="1599"/>
        <end position="1636"/>
    </location>
</feature>
<evidence type="ECO:0000256" key="26">
    <source>
        <dbReference type="ARBA" id="ARBA00047984"/>
    </source>
</evidence>
<feature type="compositionally biased region" description="Low complexity" evidence="29">
    <location>
        <begin position="1088"/>
        <end position="1098"/>
    </location>
</feature>
<evidence type="ECO:0000256" key="16">
    <source>
        <dbReference type="ARBA" id="ARBA00022892"/>
    </source>
</evidence>
<feature type="compositionally biased region" description="Polar residues" evidence="29">
    <location>
        <begin position="1668"/>
        <end position="1677"/>
    </location>
</feature>
<feature type="region of interest" description="Disordered" evidence="29">
    <location>
        <begin position="1468"/>
        <end position="1488"/>
    </location>
</feature>
<evidence type="ECO:0000256" key="11">
    <source>
        <dbReference type="ARBA" id="ARBA00022801"/>
    </source>
</evidence>
<dbReference type="InterPro" id="IPR040251">
    <property type="entry name" value="SEC31-like"/>
</dbReference>
<evidence type="ECO:0000256" key="4">
    <source>
        <dbReference type="ARBA" id="ARBA00009358"/>
    </source>
</evidence>
<feature type="domain" description="DEAD-box RNA helicase Q" evidence="32">
    <location>
        <begin position="24"/>
        <end position="52"/>
    </location>
</feature>
<feature type="region of interest" description="Disordered" evidence="29">
    <location>
        <begin position="1079"/>
        <end position="1115"/>
    </location>
</feature>
<dbReference type="SUPFAM" id="SSF47938">
    <property type="entry name" value="Functional domain of the splicing factor Prp18"/>
    <property type="match status" value="1"/>
</dbReference>
<feature type="short sequence motif" description="Q motif" evidence="28">
    <location>
        <begin position="24"/>
        <end position="52"/>
    </location>
</feature>
<dbReference type="PROSITE" id="PS50294">
    <property type="entry name" value="WD_REPEATS_REGION"/>
    <property type="match status" value="1"/>
</dbReference>
<dbReference type="GO" id="GO:0003724">
    <property type="term" value="F:RNA helicase activity"/>
    <property type="evidence" value="ECO:0007669"/>
    <property type="project" value="UniProtKB-EC"/>
</dbReference>
<dbReference type="InterPro" id="IPR001680">
    <property type="entry name" value="WD40_rpt"/>
</dbReference>
<dbReference type="Proteomes" id="UP000597762">
    <property type="component" value="Unassembled WGS sequence"/>
</dbReference>
<evidence type="ECO:0000256" key="24">
    <source>
        <dbReference type="ARBA" id="ARBA00041470"/>
    </source>
</evidence>
<dbReference type="GO" id="GO:0070971">
    <property type="term" value="C:endoplasmic reticulum exit site"/>
    <property type="evidence" value="ECO:0007669"/>
    <property type="project" value="TreeGrafter"/>
</dbReference>
<dbReference type="GO" id="GO:0015031">
    <property type="term" value="P:protein transport"/>
    <property type="evidence" value="ECO:0007669"/>
    <property type="project" value="UniProtKB-KW"/>
</dbReference>
<evidence type="ECO:0000259" key="30">
    <source>
        <dbReference type="PROSITE" id="PS51192"/>
    </source>
</evidence>
<dbReference type="EMBL" id="CAHIKZ030004089">
    <property type="protein sequence ID" value="CAE1306985.1"/>
    <property type="molecule type" value="Genomic_DNA"/>
</dbReference>
<evidence type="ECO:0000256" key="15">
    <source>
        <dbReference type="ARBA" id="ARBA00022884"/>
    </source>
</evidence>
<comment type="similarity">
    <text evidence="4">Belongs to the WD repeat SEC31 family.</text>
</comment>
<comment type="function">
    <text evidence="22">Component of the coat protein complex II (COPII) which promotes the formation of transport vesicles from the endoplasmic reticulum (ER). The coat has two main functions, the physical deformation of the endoplasmic reticulum membrane into vesicles and the selection of cargo molecules.</text>
</comment>
<evidence type="ECO:0000256" key="22">
    <source>
        <dbReference type="ARBA" id="ARBA00025471"/>
    </source>
</evidence>
<feature type="repeat" description="WD" evidence="27">
    <location>
        <begin position="567"/>
        <end position="609"/>
    </location>
</feature>
<dbReference type="FunFam" id="1.20.940.10:FF:000001">
    <property type="entry name" value="Protein transport protein Sec31A isoform A"/>
    <property type="match status" value="1"/>
</dbReference>
<feature type="domain" description="Helicase ATP-binding" evidence="30">
    <location>
        <begin position="55"/>
        <end position="226"/>
    </location>
</feature>
<dbReference type="Gene3D" id="2.130.10.10">
    <property type="entry name" value="YVTN repeat-like/Quinoprotein amine dehydrogenase"/>
    <property type="match status" value="1"/>
</dbReference>
<evidence type="ECO:0000256" key="1">
    <source>
        <dbReference type="ARBA" id="ARBA00004123"/>
    </source>
</evidence>
<dbReference type="SMART" id="SM00320">
    <property type="entry name" value="WD40"/>
    <property type="match status" value="4"/>
</dbReference>
<dbReference type="GO" id="GO:0005730">
    <property type="term" value="C:nucleolus"/>
    <property type="evidence" value="ECO:0007669"/>
    <property type="project" value="UniProtKB-ARBA"/>
</dbReference>
<dbReference type="Gene3D" id="1.20.940.10">
    <property type="entry name" value="Functional domain of the splicing factor Prp18"/>
    <property type="match status" value="1"/>
</dbReference>
<evidence type="ECO:0000256" key="10">
    <source>
        <dbReference type="ARBA" id="ARBA00022741"/>
    </source>
</evidence>
<keyword evidence="16" id="KW-0931">ER-Golgi transport</keyword>
<evidence type="ECO:0000256" key="12">
    <source>
        <dbReference type="ARBA" id="ARBA00022806"/>
    </source>
</evidence>
<reference evidence="33" key="1">
    <citation type="submission" date="2021-01" db="EMBL/GenBank/DDBJ databases">
        <authorList>
            <person name="Li R."/>
            <person name="Bekaert M."/>
        </authorList>
    </citation>
    <scope>NUCLEOTIDE SEQUENCE</scope>
    <source>
        <strain evidence="33">Farmed</strain>
    </source>
</reference>
<accession>A0A812DQZ2</accession>
<keyword evidence="12" id="KW-0347">Helicase</keyword>
<evidence type="ECO:0000256" key="27">
    <source>
        <dbReference type="PROSITE-ProRule" id="PRU00221"/>
    </source>
</evidence>
<keyword evidence="19" id="KW-0539">Nucleus</keyword>
<evidence type="ECO:0000256" key="13">
    <source>
        <dbReference type="ARBA" id="ARBA00022824"/>
    </source>
</evidence>
<organism evidence="33 34">
    <name type="scientific">Acanthosepion pharaonis</name>
    <name type="common">Pharaoh cuttlefish</name>
    <name type="synonym">Sepia pharaonis</name>
    <dbReference type="NCBI Taxonomy" id="158019"/>
    <lineage>
        <taxon>Eukaryota</taxon>
        <taxon>Metazoa</taxon>
        <taxon>Spiralia</taxon>
        <taxon>Lophotrochozoa</taxon>
        <taxon>Mollusca</taxon>
        <taxon>Cephalopoda</taxon>
        <taxon>Coleoidea</taxon>
        <taxon>Decapodiformes</taxon>
        <taxon>Sepiida</taxon>
        <taxon>Sepiina</taxon>
        <taxon>Sepiidae</taxon>
        <taxon>Acanthosepion</taxon>
    </lineage>
</organism>
<feature type="region of interest" description="Disordered" evidence="29">
    <location>
        <begin position="1034"/>
        <end position="1060"/>
    </location>
</feature>
<keyword evidence="9" id="KW-0677">Repeat</keyword>
<evidence type="ECO:0000256" key="21">
    <source>
        <dbReference type="ARBA" id="ARBA00024350"/>
    </source>
</evidence>
<feature type="compositionally biased region" description="Low complexity" evidence="29">
    <location>
        <begin position="1679"/>
        <end position="1690"/>
    </location>
</feature>
<evidence type="ECO:0000259" key="32">
    <source>
        <dbReference type="PROSITE" id="PS51195"/>
    </source>
</evidence>
<keyword evidence="14" id="KW-0067">ATP-binding</keyword>
<dbReference type="PROSITE" id="PS00039">
    <property type="entry name" value="DEAD_ATP_HELICASE"/>
    <property type="match status" value="1"/>
</dbReference>
<evidence type="ECO:0000256" key="18">
    <source>
        <dbReference type="ARBA" id="ARBA00023136"/>
    </source>
</evidence>
<evidence type="ECO:0000256" key="23">
    <source>
        <dbReference type="ARBA" id="ARBA00039468"/>
    </source>
</evidence>
<dbReference type="Pfam" id="PF00400">
    <property type="entry name" value="WD40"/>
    <property type="match status" value="2"/>
</dbReference>
<dbReference type="Gene3D" id="1.25.40.1030">
    <property type="match status" value="1"/>
</dbReference>
<dbReference type="GO" id="GO:0090110">
    <property type="term" value="P:COPII-coated vesicle cargo loading"/>
    <property type="evidence" value="ECO:0007669"/>
    <property type="project" value="TreeGrafter"/>
</dbReference>
<name>A0A812DQZ2_ACAPH</name>
<keyword evidence="20" id="KW-0968">Cytoplasmic vesicle</keyword>
<evidence type="ECO:0000313" key="34">
    <source>
        <dbReference type="Proteomes" id="UP000597762"/>
    </source>
</evidence>
<comment type="subcellular location">
    <subcellularLocation>
        <location evidence="2">Cytoplasmic vesicle membrane</location>
        <topology evidence="2">Peripheral membrane protein</topology>
        <orientation evidence="2">Cytoplasmic side</orientation>
    </subcellularLocation>
    <subcellularLocation>
        <location evidence="3">Endoplasmic reticulum membrane</location>
        <topology evidence="3">Peripheral membrane protein</topology>
    </subcellularLocation>
    <subcellularLocation>
        <location evidence="1">Nucleus</location>
    </subcellularLocation>
</comment>
<keyword evidence="13" id="KW-0256">Endoplasmic reticulum</keyword>
<evidence type="ECO:0000256" key="8">
    <source>
        <dbReference type="ARBA" id="ARBA00022574"/>
    </source>
</evidence>
<proteinExistence type="inferred from homology"/>
<evidence type="ECO:0000259" key="31">
    <source>
        <dbReference type="PROSITE" id="PS51194"/>
    </source>
</evidence>
<dbReference type="InterPro" id="IPR019775">
    <property type="entry name" value="WD40_repeat_CS"/>
</dbReference>
<keyword evidence="6" id="KW-0813">Transport</keyword>
<dbReference type="FunFam" id="3.40.50.300:FF:000681">
    <property type="entry name" value="probable ATP-dependent RNA helicase DDX47"/>
    <property type="match status" value="1"/>
</dbReference>
<dbReference type="SUPFAM" id="SSF50978">
    <property type="entry name" value="WD40 repeat-like"/>
    <property type="match status" value="1"/>
</dbReference>
<evidence type="ECO:0000256" key="28">
    <source>
        <dbReference type="PROSITE-ProRule" id="PRU00552"/>
    </source>
</evidence>
<comment type="caution">
    <text evidence="33">The sequence shown here is derived from an EMBL/GenBank/DDBJ whole genome shotgun (WGS) entry which is preliminary data.</text>
</comment>
<keyword evidence="10" id="KW-0547">Nucleotide-binding</keyword>
<evidence type="ECO:0000313" key="33">
    <source>
        <dbReference type="EMBL" id="CAE1306985.1"/>
    </source>
</evidence>
<dbReference type="InterPro" id="IPR044765">
    <property type="entry name" value="DDX47/Rrp3_DEADc"/>
</dbReference>
<dbReference type="InterPro" id="IPR000629">
    <property type="entry name" value="RNA-helicase_DEAD-box_CS"/>
</dbReference>
<feature type="compositionally biased region" description="Polar residues" evidence="29">
    <location>
        <begin position="1468"/>
        <end position="1485"/>
    </location>
</feature>
<dbReference type="PANTHER" id="PTHR13923">
    <property type="entry name" value="SEC31-RELATED PROTEIN"/>
    <property type="match status" value="1"/>
</dbReference>
<dbReference type="PANTHER" id="PTHR13923:SF11">
    <property type="entry name" value="SECRETORY 31, ISOFORM D"/>
    <property type="match status" value="1"/>
</dbReference>